<keyword evidence="5" id="KW-1185">Reference proteome</keyword>
<name>A0A9Q1CM69_HOLLE</name>
<keyword evidence="1" id="KW-0862">Zinc</keyword>
<protein>
    <recommendedName>
        <fullName evidence="3">CCHC-type domain-containing protein</fullName>
    </recommendedName>
</protein>
<comment type="caution">
    <text evidence="4">The sequence shown here is derived from an EMBL/GenBank/DDBJ whole genome shotgun (WGS) entry which is preliminary data.</text>
</comment>
<dbReference type="AlphaFoldDB" id="A0A9Q1CM69"/>
<dbReference type="Proteomes" id="UP001152320">
    <property type="component" value="Chromosome 2"/>
</dbReference>
<accession>A0A9Q1CM69</accession>
<dbReference type="PROSITE" id="PS50158">
    <property type="entry name" value="ZF_CCHC"/>
    <property type="match status" value="1"/>
</dbReference>
<dbReference type="InterPro" id="IPR001878">
    <property type="entry name" value="Znf_CCHC"/>
</dbReference>
<dbReference type="GO" id="GO:0008270">
    <property type="term" value="F:zinc ion binding"/>
    <property type="evidence" value="ECO:0007669"/>
    <property type="project" value="UniProtKB-KW"/>
</dbReference>
<feature type="compositionally biased region" description="Polar residues" evidence="2">
    <location>
        <begin position="223"/>
        <end position="237"/>
    </location>
</feature>
<evidence type="ECO:0000313" key="5">
    <source>
        <dbReference type="Proteomes" id="UP001152320"/>
    </source>
</evidence>
<dbReference type="Gene3D" id="4.10.60.10">
    <property type="entry name" value="Zinc finger, CCHC-type"/>
    <property type="match status" value="1"/>
</dbReference>
<dbReference type="EMBL" id="JAIZAY010000002">
    <property type="protein sequence ID" value="KAJ8047793.1"/>
    <property type="molecule type" value="Genomic_DNA"/>
</dbReference>
<dbReference type="SUPFAM" id="SSF57756">
    <property type="entry name" value="Retrovirus zinc finger-like domains"/>
    <property type="match status" value="1"/>
</dbReference>
<keyword evidence="1" id="KW-0479">Metal-binding</keyword>
<dbReference type="InterPro" id="IPR036875">
    <property type="entry name" value="Znf_CCHC_sf"/>
</dbReference>
<evidence type="ECO:0000256" key="1">
    <source>
        <dbReference type="PROSITE-ProRule" id="PRU00047"/>
    </source>
</evidence>
<sequence>MSTPENATPAPSLRQTDFLPARFSGNELNDDECLAHFLAFEDYLEAHKVNTEDPDNFSNVINTFKRTLGGTARLWLEGKNFTNVSELKQSFLARFSKHQSYISHVQSFNNIRYVKNESADQHLSKIERAASKLGYGDSQIRDKLLTSLPQECRASILMSLPHDAPTKDIVTKAQCYFDLHSTTNSTPEVTFNIADNSTDSDGEIKSLISGMESLKTSVEEIQASLQTSSHPENTDPQSRPSRSPSRRSSPRPSPNRHRSPFSSPSFHRDDRSSSRSRTRNYSPRRHNSRSTNRSSSRSRDSKRTVICFYCNKPGHSQRNCLLRRAHIEQSMNFGNGYQQFPQQNFRPFSSFNTYPPPPNHSNTVTYLQNF</sequence>
<evidence type="ECO:0000256" key="2">
    <source>
        <dbReference type="SAM" id="MobiDB-lite"/>
    </source>
</evidence>
<feature type="compositionally biased region" description="Basic residues" evidence="2">
    <location>
        <begin position="274"/>
        <end position="288"/>
    </location>
</feature>
<evidence type="ECO:0000313" key="4">
    <source>
        <dbReference type="EMBL" id="KAJ8047793.1"/>
    </source>
</evidence>
<dbReference type="GO" id="GO:0003676">
    <property type="term" value="F:nucleic acid binding"/>
    <property type="evidence" value="ECO:0007669"/>
    <property type="project" value="InterPro"/>
</dbReference>
<feature type="domain" description="CCHC-type" evidence="3">
    <location>
        <begin position="307"/>
        <end position="320"/>
    </location>
</feature>
<organism evidence="4 5">
    <name type="scientific">Holothuria leucospilota</name>
    <name type="common">Black long sea cucumber</name>
    <name type="synonym">Mertensiothuria leucospilota</name>
    <dbReference type="NCBI Taxonomy" id="206669"/>
    <lineage>
        <taxon>Eukaryota</taxon>
        <taxon>Metazoa</taxon>
        <taxon>Echinodermata</taxon>
        <taxon>Eleutherozoa</taxon>
        <taxon>Echinozoa</taxon>
        <taxon>Holothuroidea</taxon>
        <taxon>Aspidochirotacea</taxon>
        <taxon>Aspidochirotida</taxon>
        <taxon>Holothuriidae</taxon>
        <taxon>Holothuria</taxon>
    </lineage>
</organism>
<gene>
    <name evidence="4" type="ORF">HOLleu_06892</name>
</gene>
<feature type="compositionally biased region" description="Basic residues" evidence="2">
    <location>
        <begin position="244"/>
        <end position="259"/>
    </location>
</feature>
<evidence type="ECO:0000259" key="3">
    <source>
        <dbReference type="PROSITE" id="PS50158"/>
    </source>
</evidence>
<reference evidence="4" key="1">
    <citation type="submission" date="2021-10" db="EMBL/GenBank/DDBJ databases">
        <title>Tropical sea cucumber genome reveals ecological adaptation and Cuvierian tubules defense mechanism.</title>
        <authorList>
            <person name="Chen T."/>
        </authorList>
    </citation>
    <scope>NUCLEOTIDE SEQUENCE</scope>
    <source>
        <strain evidence="4">Nanhai2018</strain>
        <tissue evidence="4">Muscle</tissue>
    </source>
</reference>
<feature type="region of interest" description="Disordered" evidence="2">
    <location>
        <begin position="222"/>
        <end position="299"/>
    </location>
</feature>
<keyword evidence="1" id="KW-0863">Zinc-finger</keyword>
<proteinExistence type="predicted"/>